<evidence type="ECO:0000259" key="2">
    <source>
        <dbReference type="Pfam" id="PF14392"/>
    </source>
</evidence>
<dbReference type="EMBL" id="SDMP01000009">
    <property type="protein sequence ID" value="RYR39081.1"/>
    <property type="molecule type" value="Genomic_DNA"/>
</dbReference>
<feature type="region of interest" description="Disordered" evidence="1">
    <location>
        <begin position="164"/>
        <end position="199"/>
    </location>
</feature>
<feature type="compositionally biased region" description="Basic and acidic residues" evidence="1">
    <location>
        <begin position="164"/>
        <end position="175"/>
    </location>
</feature>
<evidence type="ECO:0000313" key="3">
    <source>
        <dbReference type="EMBL" id="RYR39081.1"/>
    </source>
</evidence>
<dbReference type="SUPFAM" id="SSF56219">
    <property type="entry name" value="DNase I-like"/>
    <property type="match status" value="1"/>
</dbReference>
<gene>
    <name evidence="3" type="ORF">Ahy_A09g044509</name>
</gene>
<evidence type="ECO:0000256" key="1">
    <source>
        <dbReference type="SAM" id="MobiDB-lite"/>
    </source>
</evidence>
<dbReference type="Gene3D" id="3.60.10.10">
    <property type="entry name" value="Endonuclease/exonuclease/phosphatase"/>
    <property type="match status" value="1"/>
</dbReference>
<dbReference type="STRING" id="3818.A0A445BKF8"/>
<feature type="compositionally biased region" description="Basic and acidic residues" evidence="1">
    <location>
        <begin position="10"/>
        <end position="25"/>
    </location>
</feature>
<feature type="domain" description="Zinc knuckle CX2CX4HX4C" evidence="2">
    <location>
        <begin position="145"/>
        <end position="167"/>
    </location>
</feature>
<dbReference type="AlphaFoldDB" id="A0A445BKF8"/>
<dbReference type="InterPro" id="IPR036691">
    <property type="entry name" value="Endo/exonu/phosph_ase_sf"/>
</dbReference>
<protein>
    <recommendedName>
        <fullName evidence="2">Zinc knuckle CX2CX4HX4C domain-containing protein</fullName>
    </recommendedName>
</protein>
<organism evidence="3 4">
    <name type="scientific">Arachis hypogaea</name>
    <name type="common">Peanut</name>
    <dbReference type="NCBI Taxonomy" id="3818"/>
    <lineage>
        <taxon>Eukaryota</taxon>
        <taxon>Viridiplantae</taxon>
        <taxon>Streptophyta</taxon>
        <taxon>Embryophyta</taxon>
        <taxon>Tracheophyta</taxon>
        <taxon>Spermatophyta</taxon>
        <taxon>Magnoliopsida</taxon>
        <taxon>eudicotyledons</taxon>
        <taxon>Gunneridae</taxon>
        <taxon>Pentapetalae</taxon>
        <taxon>rosids</taxon>
        <taxon>fabids</taxon>
        <taxon>Fabales</taxon>
        <taxon>Fabaceae</taxon>
        <taxon>Papilionoideae</taxon>
        <taxon>50 kb inversion clade</taxon>
        <taxon>dalbergioids sensu lato</taxon>
        <taxon>Dalbergieae</taxon>
        <taxon>Pterocarpus clade</taxon>
        <taxon>Arachis</taxon>
    </lineage>
</organism>
<feature type="region of interest" description="Disordered" evidence="1">
    <location>
        <begin position="229"/>
        <end position="263"/>
    </location>
</feature>
<dbReference type="Pfam" id="PF14392">
    <property type="entry name" value="zf-CCHC_4"/>
    <property type="match status" value="1"/>
</dbReference>
<dbReference type="PANTHER" id="PTHR31286:SF99">
    <property type="entry name" value="DUF4283 DOMAIN-CONTAINING PROTEIN"/>
    <property type="match status" value="1"/>
</dbReference>
<dbReference type="InterPro" id="IPR040256">
    <property type="entry name" value="At4g02000-like"/>
</dbReference>
<sequence>MEEDDPTNSEWKDETKNGEEEENKKSKSHGANTTGGKLRIKVEKKDEIIAMESLRNPWSWKPNFNLMEATNDRLTSWVRLLGLAIKYYETEMLKFIGNVIGKTLKVDSNTKEKSRDKFTRLCVELDLIEPLVSQYAIKGTRCMVEYERIHMIYFSCGMVGHDKDKCPRKSKKTQEQDGSQTRTDNNGRKRENEQTLQRKGYVGNIEKQNENKGKEVIRKEHNTYGPWMVVQKPMHGGKSGRTGSGTGSGLERETSTRGKSSSYETRYVALQKRNPNVDEDMEEEEREISVEKGEIVMQILAWNCRGAASQAFIRALTEIIKIHKLDVVILMETKCSEEQPHKRLGFKLNHFEEVIGFSSGIWTLWNNPNLNTVILRS</sequence>
<evidence type="ECO:0000313" key="4">
    <source>
        <dbReference type="Proteomes" id="UP000289738"/>
    </source>
</evidence>
<keyword evidence="4" id="KW-1185">Reference proteome</keyword>
<accession>A0A445BKF8</accession>
<proteinExistence type="predicted"/>
<name>A0A445BKF8_ARAHY</name>
<dbReference type="PANTHER" id="PTHR31286">
    <property type="entry name" value="GLYCINE-RICH CELL WALL STRUCTURAL PROTEIN 1.8-LIKE"/>
    <property type="match status" value="1"/>
</dbReference>
<dbReference type="Proteomes" id="UP000289738">
    <property type="component" value="Chromosome A09"/>
</dbReference>
<reference evidence="3 4" key="1">
    <citation type="submission" date="2019-01" db="EMBL/GenBank/DDBJ databases">
        <title>Sequencing of cultivated peanut Arachis hypogaea provides insights into genome evolution and oil improvement.</title>
        <authorList>
            <person name="Chen X."/>
        </authorList>
    </citation>
    <scope>NUCLEOTIDE SEQUENCE [LARGE SCALE GENOMIC DNA]</scope>
    <source>
        <strain evidence="4">cv. Fuhuasheng</strain>
        <tissue evidence="3">Leaves</tissue>
    </source>
</reference>
<feature type="compositionally biased region" description="Gly residues" evidence="1">
    <location>
        <begin position="237"/>
        <end position="248"/>
    </location>
</feature>
<dbReference type="InterPro" id="IPR025836">
    <property type="entry name" value="Zn_knuckle_CX2CX4HX4C"/>
</dbReference>
<feature type="region of interest" description="Disordered" evidence="1">
    <location>
        <begin position="1"/>
        <end position="37"/>
    </location>
</feature>
<comment type="caution">
    <text evidence="3">The sequence shown here is derived from an EMBL/GenBank/DDBJ whole genome shotgun (WGS) entry which is preliminary data.</text>
</comment>